<sequence>MIYAIAFGLVLAGGFILGVIVGWRWRDRTVAGELEDAARMVLLVERRLGRERRAALAQHLEAELGQTLRAFNISGEKPEDGP</sequence>
<protein>
    <submittedName>
        <fullName evidence="2">Uncharacterized protein</fullName>
    </submittedName>
</protein>
<keyword evidence="1" id="KW-0472">Membrane</keyword>
<evidence type="ECO:0000313" key="2">
    <source>
        <dbReference type="EMBL" id="SFD49803.1"/>
    </source>
</evidence>
<dbReference type="EMBL" id="FOMX01000002">
    <property type="protein sequence ID" value="SFD49803.1"/>
    <property type="molecule type" value="Genomic_DNA"/>
</dbReference>
<organism evidence="2 3">
    <name type="scientific">Nannocystis exedens</name>
    <dbReference type="NCBI Taxonomy" id="54"/>
    <lineage>
        <taxon>Bacteria</taxon>
        <taxon>Pseudomonadati</taxon>
        <taxon>Myxococcota</taxon>
        <taxon>Polyangia</taxon>
        <taxon>Nannocystales</taxon>
        <taxon>Nannocystaceae</taxon>
        <taxon>Nannocystis</taxon>
    </lineage>
</organism>
<dbReference type="Proteomes" id="UP000199400">
    <property type="component" value="Unassembled WGS sequence"/>
</dbReference>
<feature type="transmembrane region" description="Helical" evidence="1">
    <location>
        <begin position="6"/>
        <end position="25"/>
    </location>
</feature>
<proteinExistence type="predicted"/>
<evidence type="ECO:0000256" key="1">
    <source>
        <dbReference type="SAM" id="Phobius"/>
    </source>
</evidence>
<dbReference type="STRING" id="54.SAMN02745121_00261"/>
<keyword evidence="1" id="KW-0812">Transmembrane</keyword>
<keyword evidence="3" id="KW-1185">Reference proteome</keyword>
<gene>
    <name evidence="2" type="ORF">SAMN02745121_00261</name>
</gene>
<dbReference type="AlphaFoldDB" id="A0A1I1T0S3"/>
<reference evidence="3" key="1">
    <citation type="submission" date="2016-10" db="EMBL/GenBank/DDBJ databases">
        <authorList>
            <person name="Varghese N."/>
            <person name="Submissions S."/>
        </authorList>
    </citation>
    <scope>NUCLEOTIDE SEQUENCE [LARGE SCALE GENOMIC DNA]</scope>
    <source>
        <strain evidence="3">ATCC 25963</strain>
    </source>
</reference>
<accession>A0A1I1T0S3</accession>
<name>A0A1I1T0S3_9BACT</name>
<keyword evidence="1" id="KW-1133">Transmembrane helix</keyword>
<evidence type="ECO:0000313" key="3">
    <source>
        <dbReference type="Proteomes" id="UP000199400"/>
    </source>
</evidence>
<dbReference type="RefSeq" id="WP_096333346.1">
    <property type="nucleotide sequence ID" value="NZ_FOMX01000002.1"/>
</dbReference>